<gene>
    <name evidence="2" type="ORF">EVA95_02580</name>
</gene>
<proteinExistence type="predicted"/>
<dbReference type="AlphaFoldDB" id="A0A520MY40"/>
<evidence type="ECO:0000256" key="1">
    <source>
        <dbReference type="SAM" id="Phobius"/>
    </source>
</evidence>
<reference evidence="2 3" key="1">
    <citation type="submission" date="2019-02" db="EMBL/GenBank/DDBJ databases">
        <title>Prokaryotic population dynamics and viral predation in marine succession experiment using metagenomics: the confinement effect.</title>
        <authorList>
            <person name="Haro-Moreno J.M."/>
            <person name="Rodriguez-Valera F."/>
            <person name="Lopez-Perez M."/>
        </authorList>
    </citation>
    <scope>NUCLEOTIDE SEQUENCE [LARGE SCALE GENOMIC DNA]</scope>
    <source>
        <strain evidence="2">MED-G162</strain>
    </source>
</reference>
<feature type="transmembrane region" description="Helical" evidence="1">
    <location>
        <begin position="6"/>
        <end position="38"/>
    </location>
</feature>
<comment type="caution">
    <text evidence="2">The sequence shown here is derived from an EMBL/GenBank/DDBJ whole genome shotgun (WGS) entry which is preliminary data.</text>
</comment>
<protein>
    <submittedName>
        <fullName evidence="2">Uncharacterized protein</fullName>
    </submittedName>
</protein>
<dbReference type="Proteomes" id="UP000319384">
    <property type="component" value="Unassembled WGS sequence"/>
</dbReference>
<accession>A0A520MY40</accession>
<keyword evidence="1" id="KW-0812">Transmembrane</keyword>
<keyword evidence="1" id="KW-1133">Transmembrane helix</keyword>
<sequence length="70" mass="8029">MNKFVLQIFLFLAFIPLAILIGYGVLVVAPIFCCYLAINSYKFNNYKEMYIWMAFGGLSFLLALYMLGVL</sequence>
<evidence type="ECO:0000313" key="3">
    <source>
        <dbReference type="Proteomes" id="UP000319384"/>
    </source>
</evidence>
<organism evidence="2 3">
    <name type="scientific">SAR86 cluster bacterium</name>
    <dbReference type="NCBI Taxonomy" id="2030880"/>
    <lineage>
        <taxon>Bacteria</taxon>
        <taxon>Pseudomonadati</taxon>
        <taxon>Pseudomonadota</taxon>
        <taxon>Gammaproteobacteria</taxon>
        <taxon>SAR86 cluster</taxon>
    </lineage>
</organism>
<evidence type="ECO:0000313" key="2">
    <source>
        <dbReference type="EMBL" id="RZO26086.1"/>
    </source>
</evidence>
<keyword evidence="1" id="KW-0472">Membrane</keyword>
<feature type="transmembrane region" description="Helical" evidence="1">
    <location>
        <begin position="50"/>
        <end position="68"/>
    </location>
</feature>
<dbReference type="EMBL" id="SHBH01000018">
    <property type="protein sequence ID" value="RZO26086.1"/>
    <property type="molecule type" value="Genomic_DNA"/>
</dbReference>
<name>A0A520MY40_9GAMM</name>